<dbReference type="FunFam" id="1.10.1200.10:FF:000005">
    <property type="entry name" value="Nonribosomal peptide synthetase 1"/>
    <property type="match status" value="3"/>
</dbReference>
<dbReference type="PANTHER" id="PTHR45527:SF1">
    <property type="entry name" value="FATTY ACID SYNTHASE"/>
    <property type="match status" value="1"/>
</dbReference>
<dbReference type="GO" id="GO:0047527">
    <property type="term" value="F:2,3-dihydroxybenzoate-serine ligase activity"/>
    <property type="evidence" value="ECO:0007669"/>
    <property type="project" value="TreeGrafter"/>
</dbReference>
<dbReference type="Gene3D" id="3.30.559.10">
    <property type="entry name" value="Chloramphenicol acetyltransferase-like domain"/>
    <property type="match status" value="6"/>
</dbReference>
<dbReference type="NCBIfam" id="TIGR01720">
    <property type="entry name" value="NRPS-para261"/>
    <property type="match status" value="1"/>
</dbReference>
<dbReference type="PROSITE" id="PS00012">
    <property type="entry name" value="PHOSPHOPANTETHEINE"/>
    <property type="match status" value="3"/>
</dbReference>
<feature type="region of interest" description="Disordered" evidence="6">
    <location>
        <begin position="3887"/>
        <end position="3909"/>
    </location>
</feature>
<evidence type="ECO:0000256" key="1">
    <source>
        <dbReference type="ARBA" id="ARBA00001957"/>
    </source>
</evidence>
<evidence type="ECO:0000256" key="4">
    <source>
        <dbReference type="ARBA" id="ARBA00022737"/>
    </source>
</evidence>
<dbReference type="NCBIfam" id="NF003417">
    <property type="entry name" value="PRK04813.1"/>
    <property type="match status" value="4"/>
</dbReference>
<dbReference type="InterPro" id="IPR020845">
    <property type="entry name" value="AMP-binding_CS"/>
</dbReference>
<dbReference type="InterPro" id="IPR020806">
    <property type="entry name" value="PKS_PP-bd"/>
</dbReference>
<dbReference type="PROSITE" id="PS50075">
    <property type="entry name" value="CARRIER"/>
    <property type="match status" value="4"/>
</dbReference>
<dbReference type="FunFam" id="3.40.50.980:FF:000001">
    <property type="entry name" value="Non-ribosomal peptide synthetase"/>
    <property type="match status" value="4"/>
</dbReference>
<dbReference type="Gene3D" id="3.40.50.980">
    <property type="match status" value="6"/>
</dbReference>
<dbReference type="GO" id="GO:0009239">
    <property type="term" value="P:enterobactin biosynthetic process"/>
    <property type="evidence" value="ECO:0007669"/>
    <property type="project" value="TreeGrafter"/>
</dbReference>
<dbReference type="InterPro" id="IPR025110">
    <property type="entry name" value="AMP-bd_C"/>
</dbReference>
<dbReference type="InterPro" id="IPR010060">
    <property type="entry name" value="NRPS_synth"/>
</dbReference>
<feature type="domain" description="Carrier" evidence="7">
    <location>
        <begin position="3589"/>
        <end position="3667"/>
    </location>
</feature>
<dbReference type="Gene3D" id="1.10.1200.10">
    <property type="entry name" value="ACP-like"/>
    <property type="match status" value="4"/>
</dbReference>
<feature type="compositionally biased region" description="Low complexity" evidence="6">
    <location>
        <begin position="1652"/>
        <end position="1671"/>
    </location>
</feature>
<dbReference type="FunFam" id="3.40.50.12780:FF:000012">
    <property type="entry name" value="Non-ribosomal peptide synthetase"/>
    <property type="match status" value="3"/>
</dbReference>
<dbReference type="InterPro" id="IPR006162">
    <property type="entry name" value="Ppantetheine_attach_site"/>
</dbReference>
<dbReference type="Pfam" id="PF00550">
    <property type="entry name" value="PP-binding"/>
    <property type="match status" value="4"/>
</dbReference>
<evidence type="ECO:0000256" key="3">
    <source>
        <dbReference type="ARBA" id="ARBA00022553"/>
    </source>
</evidence>
<dbReference type="InterPro" id="IPR045851">
    <property type="entry name" value="AMP-bd_C_sf"/>
</dbReference>
<dbReference type="InterPro" id="IPR023213">
    <property type="entry name" value="CAT-like_dom_sf"/>
</dbReference>
<dbReference type="FunFam" id="3.30.300.30:FF:000015">
    <property type="entry name" value="Nonribosomal peptide synthase SidD"/>
    <property type="match status" value="1"/>
</dbReference>
<evidence type="ECO:0000256" key="5">
    <source>
        <dbReference type="ARBA" id="ARBA00023194"/>
    </source>
</evidence>
<dbReference type="CDD" id="cd05930">
    <property type="entry name" value="A_NRPS"/>
    <property type="match status" value="2"/>
</dbReference>
<proteinExistence type="predicted"/>
<dbReference type="CDD" id="cd19540">
    <property type="entry name" value="LCL_NRPS-like"/>
    <property type="match status" value="1"/>
</dbReference>
<comment type="cofactor">
    <cofactor evidence="1">
        <name>pantetheine 4'-phosphate</name>
        <dbReference type="ChEBI" id="CHEBI:47942"/>
    </cofactor>
</comment>
<keyword evidence="3" id="KW-0597">Phosphoprotein</keyword>
<dbReference type="NCBIfam" id="TIGR01733">
    <property type="entry name" value="AA-adenyl-dom"/>
    <property type="match status" value="4"/>
</dbReference>
<organism evidence="8 9">
    <name type="scientific">Amycolatopsis marina</name>
    <dbReference type="NCBI Taxonomy" id="490629"/>
    <lineage>
        <taxon>Bacteria</taxon>
        <taxon>Bacillati</taxon>
        <taxon>Actinomycetota</taxon>
        <taxon>Actinomycetes</taxon>
        <taxon>Pseudonocardiales</taxon>
        <taxon>Pseudonocardiaceae</taxon>
        <taxon>Amycolatopsis</taxon>
    </lineage>
</organism>
<dbReference type="Gene3D" id="2.30.38.10">
    <property type="entry name" value="Luciferase, Domain 3"/>
    <property type="match status" value="3"/>
</dbReference>
<dbReference type="CDD" id="cd17646">
    <property type="entry name" value="A_NRPS_AB3403-like"/>
    <property type="match status" value="1"/>
</dbReference>
<dbReference type="STRING" id="490629.SAMN05216266_12631"/>
<dbReference type="InterPro" id="IPR042099">
    <property type="entry name" value="ANL_N_sf"/>
</dbReference>
<dbReference type="EMBL" id="FOKG01000026">
    <property type="protein sequence ID" value="SFB60741.1"/>
    <property type="molecule type" value="Genomic_DNA"/>
</dbReference>
<dbReference type="SMART" id="SM00823">
    <property type="entry name" value="PKS_PP"/>
    <property type="match status" value="4"/>
</dbReference>
<dbReference type="SUPFAM" id="SSF56801">
    <property type="entry name" value="Acetyl-CoA synthetase-like"/>
    <property type="match status" value="4"/>
</dbReference>
<dbReference type="GO" id="GO:0005829">
    <property type="term" value="C:cytosol"/>
    <property type="evidence" value="ECO:0007669"/>
    <property type="project" value="TreeGrafter"/>
</dbReference>
<dbReference type="InterPro" id="IPR036736">
    <property type="entry name" value="ACP-like_sf"/>
</dbReference>
<feature type="domain" description="Carrier" evidence="7">
    <location>
        <begin position="2039"/>
        <end position="2116"/>
    </location>
</feature>
<keyword evidence="4" id="KW-0677">Repeat</keyword>
<feature type="domain" description="Carrier" evidence="7">
    <location>
        <begin position="960"/>
        <end position="1034"/>
    </location>
</feature>
<evidence type="ECO:0000259" key="7">
    <source>
        <dbReference type="PROSITE" id="PS50075"/>
    </source>
</evidence>
<dbReference type="Gene3D" id="3.30.559.30">
    <property type="entry name" value="Nonribosomal peptide synthetase, condensation domain"/>
    <property type="match status" value="6"/>
</dbReference>
<feature type="domain" description="Carrier" evidence="7">
    <location>
        <begin position="4657"/>
        <end position="4732"/>
    </location>
</feature>
<dbReference type="InterPro" id="IPR010071">
    <property type="entry name" value="AA_adenyl_dom"/>
</dbReference>
<dbReference type="InterPro" id="IPR009081">
    <property type="entry name" value="PP-bd_ACP"/>
</dbReference>
<evidence type="ECO:0000313" key="8">
    <source>
        <dbReference type="EMBL" id="SFB60741.1"/>
    </source>
</evidence>
<evidence type="ECO:0000256" key="6">
    <source>
        <dbReference type="SAM" id="MobiDB-lite"/>
    </source>
</evidence>
<dbReference type="Pfam" id="PF00501">
    <property type="entry name" value="AMP-binding"/>
    <property type="match status" value="4"/>
</dbReference>
<keyword evidence="5" id="KW-0045">Antibiotic biosynthesis</keyword>
<sequence>MSSVISTPGDRTPGVALTRAQTGIWLAQHLEPGTAVFNIAAETELRGRVDTDRLADAVRTAVGEAECLHVRFLPDGRTARQTQTVRPFELTVLDLSETADPDAAAAEWMSADRARPVDLVSDPLFAHALLRLGPDRVLWYQRYHHILIDGHGIATLTRRAGELYSAGAHTPAGVDWPLTGLVVADERYRESARYAEDREYWGRRMAGAPEPVRLLRPAEEPASAMLRRTIRLDAHEAATMRATAAATGAKLSRLLIAAAGTYLHRETGATDVTLALPVSARPRAERGEIPGMLSNVVPLRLDVRPWHTPADVITQVAAQVRAAASHGRYRGEDIASDRGLEGGIRDLAGPTVNVLPHHGDAGFAEHEVDVNYRWTGPLDDLSVTVYDGGSGADLRIDLDADAAVCGEEELDRHRDGFLRVLRAVVAHSDRPIAGIDLLDEAERVRVLDEFGADPVAAPELSWPAAVRRQVAESPDSVALEFENERMTYAELDAAANRLAHLLLSRGVRREDVVAVALPRTPDLVVALLAVLKTGAAYLPLDTDHPAERLEFMLTDASVRTVVSTGASAAELPAVPGIGAVLLDDAGVRAELAEQHTGAPDVRVDLAQAAYVIYTSGSTGRPKGVVVSHDGIGSLIVTATERIGVTRDSRVVQFASAGFDVAVWDLVMSLCVGGTVILVPTERRVAGTALTDYIAEHRATHMILPPSLVAALPAGAELPEGAVLIVGTETVPTELVARWSRRLRVVAAYGLTEATVNSTLWLAEPGWQGRVPIGRPDPNSRCYVLDASLRPVAVGVEGDLYVSGRGLARGYLGRPGLSAQRFVADPFGLPGERMYRTGDRARWRADGNLDFLGRTDGQLKIRGHRIEPGEIESTLMGCPGVTQAAVVPGKDQRGATRLLAYVVGEVDRDRLREQLAAALPEHMVPSAIVVLPGELPRTPNGKLDVAALPAPDWRGLAGSARPATPGERTLARLFAEVLGLPSVGVHDSFFELGGDSIVAIQLVTLARRAGMAITARQIFRHRTVAALASVAGDALASGDRLPAPFSLVALDDAELAELAAVPGGLADVLPLTPLQEGFYFHAAFDGGDAAGDGADIYTVQQSLDLAGAVDPAALRRSLRGLLRRHPLLRAGFRQLRAGRVVQFVAAGVDLPWREADLSAAGETERAALADEIAEREHAAGFDLAAPPLIRAALVRLESERYRLVLTLHHIVADGWSVSLMLRELLDGYRSAGETAEAENTAHRAYLAWLGDRDREAARRAWRDALDGAGATRLPTVTAGSGRSRRAAPERVETGLDAGETAALTARLRASGLTLASAVQGCFGLLLGGLTGTRDVVFGSTVSGRQADVDGVETIVGPLINTVPARLRWREDATLAEVLTSFQGRQAALFEHQHLGLADIQRAVGGEGGEGPGLFETLVVVENLPSPGELRDETGSVRITGTQTRDAVHYPLALTAVPGERLGLLLDHDPTRLGIAVAGWVARQLRELLRVFADRPACPVSDLDTRPAGSFDADGAHLMGDRRPIHGTTLSAAFQEQVTRTPDAVAVVADGERLTYAELDRRVAGLTGRIRRHGAGAGDVVAVALPRSAESLVGILAVLRAGAAYLPIDVELPADRVKFLLEDSGAPLVLVTTSAEGTVPAVDGVVRLVLGTESPDAGSGDPGPADGAPAGPDHPAYLMYTSGSTGTPKGVLVSHRAVLGQLAWLTEYAGLHTDDRVLHQYSASFDPSVQELFGPLLCGATVVLARQGGQRDPEYLTALIRDERVTTVDLVPSMYRALLRPENTVDGPWWRSLRRAFSGGEALTHALAAGWHELTGVPLYNVYGPTEAVVQVTGARFDPDSDGEADTSVPIGHPVWNTRLSVLDGALRPVPPGVAGELYIAGEQLARGYHRRPALTAERFVADPYGEPGARMYRTGDLVRRAADGALTYLGRTDQQVKIRGNRIELGEVETRLRAVAGVDGAVAVAHGAAGRDSRLVAYLTPRPNVDLDPARVRAALAEHLPEAMVPDDVVVLAELPLTPGGKVDHRALPDPSSARAGVRGAESERERRFCEIFADVLGLDGAGTVGADEDFFALGGDSILSISVAGKARRAGLPVSPRDVFEHRTPAALAAVTGAAAPAAGPDGTRAGAEVSGIGEVPLLPIVHQLREDGGPIGRFNLSMLLRVPAGADTESIAATLDTVLRHHDALRLRLRRIGTDGTPPVWAQTVEPAPETPAEPPHRVPAEGLDQAALRELIATESDRAVGLLDPETGHVVRAVWFDRGPDEPGRLLLAVHHLAIDGVSWRILFTDLAAAWRAVSAGQRPVLDPVPTSLRGFALAVADEAGTARRLAELPYWMQVLAPVAELLPGADRDATADEAQEHHVRLPVAVTAALLTTVPAAVGADVTEVLLAALRLAVTRACSTEGGIGGGARDADLLVDLERHGREQFRDDLDLSRTVGWFTSLHPVRLPPASEPVAVLKRVKEAVRSAPDGGLGYGMLRYLNPQTAPVLAGAAQAQVLLNYFGRLESGTGTDWTPAEEAGALAVEPDAGLAMPYPLQINAICADTPEGPVLEASWTWPAHRVSGRVISDLAQGWVRALHDLADAAGSVPRAGLTPSDLTTVRLTQDEIDRVEQTSPVPVADIWPLSPLQEGLFFHASYDNSALDVYTAQDTFDFDRTLERSRLHRAVAALLARHPSMRAGFTSDGVPRPVQFIGAEPRVPLTELDLTGLGEAEQRERMNRLLDADRRQRFDLADPPLFRLVLVHLGPDHDRLVLSHHLLLWDGWSQSIVLEQLLALYESDGDDAALPVAGSYRDYLTWLGERDPEQSMAAWRRALSGLAEPTLLAPPESGSEPSIPRKLHLELPEDFSERLRSTVRARGLTLNTALSTAWALVLSAAVGRDDVVFGATVAGRPPEIERIEHAVGMFLNTVPVRVALDPRESLVDLLRRVQAERAGLMNHEYAGLGELQRISGHTTLFDTLYVLQNFTDENAFTTVTERHGITDVGSVDATHYPLTLVITPADALRVALDYRPELVTREAAATVLRRFELVLRRLCDDPAAPMAELDLLLPDERAELVAEWDSTIRPVPDETVADMLAAQVERTPDETALVFGSHSLTYAELDARINRLARFLLARGAGPERVVALALPRSIEMVVALFAVLRTGAAYLPLDLDHPAERLRLMLADTDPLCLLSVSAVGLTEDAICLDAAGVVAELGALDAAAVTDAERPEFAHGVPGRLEHPAYVIYTSGSTGKPKGVVTPYRGLTNMQLNHQEAIFGPAIAAAGGRRLRIAHTVSFAFDMSWEELLWLVEGHEVHVCDEELRRDAEALVAYCDAHRVDVVNVTPTYAQLLIEEGLLEGHVPPLVLLGGEAVSDDVWSRLAETEGTYGYNLYGPTEYTINTLGASTMDSATPAVGRPIWNTRAYVLDSRLRPVPPGCPGELYIAGIGLARGYQDRAGLSAQRFVADPFAAEPGERMYRTGDLVRRRADGILDFLGRTDDQVKIRGYRVELGEITAALTACPEVASAAVVAAGSAGARRLVGYVVLDTATGTEPGEAVLTRLRARMKASLPDYMVPAALVEVASLPLTVNGKLDVRALPSAAPSTGTGRAPRSAEEETLRALFADLLGVPDPSTVGIDDNFFDLGGHSLLATRLVSRARTAWASELTIRDLFEAPTVAELVERIGRNRGAARPALVAGPRPDELPLSHAQQRLWVLQEMEETSAAYNFPLVMRVHGALDLDAWRGALTDVTTRHEALRTVFEVREGTPVQRVVPAADANPMCELRDLTGHGADAVAAAIGELVTRPFDLATELPLRVTLLRVAEREHVVVLLLHHITTDEWSDRPFLRDLAEAYDARLRGTAPGWEPLAVQYADYALWQRELLGDTSDPDSLAATQLDYWQRTLDGAPEELELPADRPRPARPSFAGAEHEVELDDETCAALRELAQNSGASMFMVLHAAVAALLHRLGAGTDIPLGAPIAGRTDEALDELVGFFVNTLVLRTDVTGDPAFGELVDRVRELDLAAFSHADVPFEAVVERLNPVRSLARNPLFQVMIGYHHRSGEPLELPGLRVEDVPHEAGTAKFDLVFSFTEYAAGGRISCRLEYATDLFDADTVVRLGARLVRLTAALAADPGRPVGRVDLLTDAERALVLQDFNATSRRVEEASLPELFARRAAERPDAVAVTERGRSVTYAELDEQARRVARLLAARGAGAESVVGIAVPRSVEMVAAILGVLKLGAAYLPLDLSHPEDRLAYMVEDSDALLIVGTEAVAGKIPATDGTAFLALDAPAVSAELAAPLSEPDRAGQEAAAVRSLDQAAYVIYTSGSTGRPKGVVVPHEGIASLVATAVDRMGLSRDSTVLQFASIGFDVAVFELAMALCHGGTLALIPEEARVAGPALTDFLREQGVTQMILPPSLVSALPPECELPAGSTILVGTETVPPDLFERWAGRVNLIAAYGLTEATVNSTLWNSGEWHTRGWQGPVPIGQPDPNTVCYVLDAGLRPVPPGVTGELYVGGRGLARGYLGRPGLTAQRFVPDPFGPPGARMYRTGDRARWRRDGNLDFLGRVDGQVKIRGFRVELGEVEATLTAHPSVLQAAVVADRTGDIVRLVAYVVPGSGPVSSGDLRAHAARLVPEHMIPALVIELDGPLPLTPNGKLDRRALPAPDWSELTGDALPATAEERKLARLFGEILELPEVGVHDNFFELGGHSMSSMRLLGRIRSELGAELTIRDVFDAPTVAGIAVRLTSAGGDRPALEAGTRPTDLPLAPVQRWLWTRLAEDAAHGADAFDHALVLRSSGGLDTEALAAAVRDVALRHEPLRTFFTERAGEIHQELGEPPSLEMERCESLEPRLAELATERTGLPRLPPLRVRLLTGDDGAQALLLRAHYLGVDEWSVVPLCRDLNTAYESRLRGAAPGWDPLPVSYADYTRWSWRLLGDPADPAGLGARQLDYWRQALRGIPAELALPVDRPRPVDHDGRGQVHEFVLDERVHEAVDALARRSGASMFMVLQSALAAVLTARGAGSDLPIGTLVAGRGEAELADLVGCFVNTVVLRTDTSGDPAFAGLLARVRETTLSALDRQDVPFAEVAAATGLAERGPQVLVVHHEQARLTELGGGAGAFDSVLTGALRAELTLSFYEPRGEGPVRCELIYAAGLFEQTTIRRLAEELLAVLAAATANPESPLSELTTTRRNDP</sequence>
<dbReference type="GO" id="GO:0009366">
    <property type="term" value="C:enterobactin synthetase complex"/>
    <property type="evidence" value="ECO:0007669"/>
    <property type="project" value="TreeGrafter"/>
</dbReference>
<dbReference type="GO" id="GO:0031177">
    <property type="term" value="F:phosphopantetheine binding"/>
    <property type="evidence" value="ECO:0007669"/>
    <property type="project" value="InterPro"/>
</dbReference>
<dbReference type="GO" id="GO:0043041">
    <property type="term" value="P:amino acid activation for nonribosomal peptide biosynthetic process"/>
    <property type="evidence" value="ECO:0007669"/>
    <property type="project" value="TreeGrafter"/>
</dbReference>
<feature type="region of interest" description="Disordered" evidence="6">
    <location>
        <begin position="1651"/>
        <end position="1678"/>
    </location>
</feature>
<dbReference type="SUPFAM" id="SSF47336">
    <property type="entry name" value="ACP-like"/>
    <property type="match status" value="4"/>
</dbReference>
<feature type="region of interest" description="Disordered" evidence="6">
    <location>
        <begin position="2021"/>
        <end position="2040"/>
    </location>
</feature>
<name>A0A1I1CDK6_9PSEU</name>
<dbReference type="PROSITE" id="PS00455">
    <property type="entry name" value="AMP_BINDING"/>
    <property type="match status" value="4"/>
</dbReference>
<keyword evidence="2" id="KW-0596">Phosphopantetheine</keyword>
<dbReference type="InterPro" id="IPR001242">
    <property type="entry name" value="Condensation_dom"/>
</dbReference>
<dbReference type="SUPFAM" id="SSF52777">
    <property type="entry name" value="CoA-dependent acyltransferases"/>
    <property type="match status" value="12"/>
</dbReference>
<dbReference type="GO" id="GO:0008610">
    <property type="term" value="P:lipid biosynthetic process"/>
    <property type="evidence" value="ECO:0007669"/>
    <property type="project" value="UniProtKB-ARBA"/>
</dbReference>
<dbReference type="InterPro" id="IPR000873">
    <property type="entry name" value="AMP-dep_synth/lig_dom"/>
</dbReference>
<dbReference type="CDD" id="cd19543">
    <property type="entry name" value="DCL_NRPS"/>
    <property type="match status" value="1"/>
</dbReference>
<dbReference type="Proteomes" id="UP000243799">
    <property type="component" value="Unassembled WGS sequence"/>
</dbReference>
<evidence type="ECO:0000256" key="2">
    <source>
        <dbReference type="ARBA" id="ARBA00022450"/>
    </source>
</evidence>
<reference evidence="9" key="1">
    <citation type="submission" date="2016-10" db="EMBL/GenBank/DDBJ databases">
        <authorList>
            <person name="Varghese N."/>
            <person name="Submissions S."/>
        </authorList>
    </citation>
    <scope>NUCLEOTIDE SEQUENCE [LARGE SCALE GENOMIC DNA]</scope>
    <source>
        <strain evidence="9">CGMCC 4.3568</strain>
    </source>
</reference>
<dbReference type="FunFam" id="2.30.38.10:FF:000001">
    <property type="entry name" value="Non-ribosomal peptide synthetase PvdI"/>
    <property type="match status" value="4"/>
</dbReference>
<accession>A0A1I1CDK6</accession>
<gene>
    <name evidence="8" type="ORF">SAMN05216266_12631</name>
</gene>
<protein>
    <submittedName>
        <fullName evidence="8">Non-ribosomal peptide synthase domain TIGR01720/amino acid adenylation domain-containing protein</fullName>
    </submittedName>
</protein>
<keyword evidence="9" id="KW-1185">Reference proteome</keyword>
<dbReference type="Pfam" id="PF00668">
    <property type="entry name" value="Condensation"/>
    <property type="match status" value="6"/>
</dbReference>
<dbReference type="RefSeq" id="WP_218160462.1">
    <property type="nucleotide sequence ID" value="NZ_FOKG01000026.1"/>
</dbReference>
<feature type="region of interest" description="Disordered" evidence="6">
    <location>
        <begin position="2199"/>
        <end position="2220"/>
    </location>
</feature>
<dbReference type="PANTHER" id="PTHR45527">
    <property type="entry name" value="NONRIBOSOMAL PEPTIDE SYNTHETASE"/>
    <property type="match status" value="1"/>
</dbReference>
<evidence type="ECO:0000313" key="9">
    <source>
        <dbReference type="Proteomes" id="UP000243799"/>
    </source>
</evidence>
<dbReference type="Gene3D" id="3.40.50.12780">
    <property type="entry name" value="N-terminal domain of ligase-like"/>
    <property type="match status" value="1"/>
</dbReference>
<dbReference type="Gene3D" id="3.30.300.30">
    <property type="match status" value="4"/>
</dbReference>
<dbReference type="Pfam" id="PF13193">
    <property type="entry name" value="AMP-binding_C"/>
    <property type="match status" value="4"/>
</dbReference>